<dbReference type="SUPFAM" id="SSF55729">
    <property type="entry name" value="Acyl-CoA N-acyltransferases (Nat)"/>
    <property type="match status" value="1"/>
</dbReference>
<protein>
    <submittedName>
        <fullName evidence="4">GNAT family N-acetyltransferase</fullName>
    </submittedName>
</protein>
<dbReference type="PROSITE" id="PS51186">
    <property type="entry name" value="GNAT"/>
    <property type="match status" value="1"/>
</dbReference>
<dbReference type="EMBL" id="JAVRHL010000001">
    <property type="protein sequence ID" value="MDT0681334.1"/>
    <property type="molecule type" value="Genomic_DNA"/>
</dbReference>
<keyword evidence="5" id="KW-1185">Reference proteome</keyword>
<dbReference type="Gene3D" id="3.40.630.30">
    <property type="match status" value="1"/>
</dbReference>
<evidence type="ECO:0000313" key="5">
    <source>
        <dbReference type="Proteomes" id="UP001265259"/>
    </source>
</evidence>
<gene>
    <name evidence="4" type="ORF">RM543_01455</name>
</gene>
<dbReference type="Proteomes" id="UP001265259">
    <property type="component" value="Unassembled WGS sequence"/>
</dbReference>
<dbReference type="InterPro" id="IPR000182">
    <property type="entry name" value="GNAT_dom"/>
</dbReference>
<evidence type="ECO:0000259" key="3">
    <source>
        <dbReference type="PROSITE" id="PS51186"/>
    </source>
</evidence>
<feature type="domain" description="N-acetyltransferase" evidence="3">
    <location>
        <begin position="107"/>
        <end position="239"/>
    </location>
</feature>
<evidence type="ECO:0000313" key="4">
    <source>
        <dbReference type="EMBL" id="MDT0681334.1"/>
    </source>
</evidence>
<comment type="caution">
    <text evidence="4">The sequence shown here is derived from an EMBL/GenBank/DDBJ whole genome shotgun (WGS) entry which is preliminary data.</text>
</comment>
<dbReference type="PANTHER" id="PTHR43420">
    <property type="entry name" value="ACETYLTRANSFERASE"/>
    <property type="match status" value="1"/>
</dbReference>
<accession>A0ABU3DC90</accession>
<organism evidence="4 5">
    <name type="scientific">Tropicimonas omnivorans</name>
    <dbReference type="NCBI Taxonomy" id="3075590"/>
    <lineage>
        <taxon>Bacteria</taxon>
        <taxon>Pseudomonadati</taxon>
        <taxon>Pseudomonadota</taxon>
        <taxon>Alphaproteobacteria</taxon>
        <taxon>Rhodobacterales</taxon>
        <taxon>Roseobacteraceae</taxon>
        <taxon>Tropicimonas</taxon>
    </lineage>
</organism>
<evidence type="ECO:0000256" key="2">
    <source>
        <dbReference type="ARBA" id="ARBA00023315"/>
    </source>
</evidence>
<sequence length="239" mass="24781">MSTEVLWRAAAATWPPARVLDVEGWQVADGQGGGKRVSSARPLAPGAVPELAAMERAQGALGQTPLVQVRGGEDALDAALDAAGYAVVDPTRLLVTAVAALPTGGEADGRYIIEDAPLPRQREIWADGGIGAARLAVMARAASPRASLMGRVEDDVAGTAHIAAAEGIAVVHALEVAQEYRRRGVAAQIMEAAAIWAEEQGADRLAVLVTRANGPANALYEGLGMTEAGHYHYRIKPAA</sequence>
<dbReference type="CDD" id="cd04301">
    <property type="entry name" value="NAT_SF"/>
    <property type="match status" value="1"/>
</dbReference>
<proteinExistence type="predicted"/>
<name>A0ABU3DC90_9RHOB</name>
<dbReference type="Pfam" id="PF00583">
    <property type="entry name" value="Acetyltransf_1"/>
    <property type="match status" value="1"/>
</dbReference>
<dbReference type="InterPro" id="IPR050680">
    <property type="entry name" value="YpeA/RimI_acetyltransf"/>
</dbReference>
<dbReference type="PANTHER" id="PTHR43420:SF12">
    <property type="entry name" value="N-ACETYLTRANSFERASE DOMAIN-CONTAINING PROTEIN"/>
    <property type="match status" value="1"/>
</dbReference>
<evidence type="ECO:0000256" key="1">
    <source>
        <dbReference type="ARBA" id="ARBA00022679"/>
    </source>
</evidence>
<keyword evidence="2" id="KW-0012">Acyltransferase</keyword>
<dbReference type="RefSeq" id="WP_311688935.1">
    <property type="nucleotide sequence ID" value="NZ_JAVRHL010000001.1"/>
</dbReference>
<dbReference type="InterPro" id="IPR016181">
    <property type="entry name" value="Acyl_CoA_acyltransferase"/>
</dbReference>
<reference evidence="4 5" key="1">
    <citation type="submission" date="2023-09" db="EMBL/GenBank/DDBJ databases">
        <authorList>
            <person name="Rey-Velasco X."/>
        </authorList>
    </citation>
    <scope>NUCLEOTIDE SEQUENCE [LARGE SCALE GENOMIC DNA]</scope>
    <source>
        <strain evidence="4 5">F158</strain>
    </source>
</reference>
<keyword evidence="1" id="KW-0808">Transferase</keyword>